<protein>
    <submittedName>
        <fullName evidence="2">Winged helix-turn-helix transcriptional regulator</fullName>
    </submittedName>
</protein>
<dbReference type="Gene3D" id="1.10.10.10">
    <property type="entry name" value="Winged helix-like DNA-binding domain superfamily/Winged helix DNA-binding domain"/>
    <property type="match status" value="1"/>
</dbReference>
<comment type="caution">
    <text evidence="2">The sequence shown here is derived from an EMBL/GenBank/DDBJ whole genome shotgun (WGS) entry which is preliminary data.</text>
</comment>
<reference evidence="2 3" key="1">
    <citation type="submission" date="2018-10" db="EMBL/GenBank/DDBJ databases">
        <title>Natrarchaeobius chitinivorans gen. nov., sp. nov., and Natrarchaeobius haloalkaliphilus sp. nov., alkaliphilic, chitin-utilizing haloarchaea from hypersaline alkaline lakes.</title>
        <authorList>
            <person name="Sorokin D.Y."/>
            <person name="Elcheninov A.G."/>
            <person name="Kostrikina N.A."/>
            <person name="Bale N.J."/>
            <person name="Sinninghe Damste J.S."/>
            <person name="Khijniak T.V."/>
            <person name="Kublanov I.V."/>
            <person name="Toshchakov S.V."/>
        </authorList>
    </citation>
    <scope>NUCLEOTIDE SEQUENCE [LARGE SCALE GENOMIC DNA]</scope>
    <source>
        <strain evidence="2 3">AArcht4T</strain>
    </source>
</reference>
<gene>
    <name evidence="2" type="ORF">EA473_13980</name>
</gene>
<feature type="compositionally biased region" description="Basic and acidic residues" evidence="1">
    <location>
        <begin position="259"/>
        <end position="268"/>
    </location>
</feature>
<sequence>MSDSSLSPGRTQSHVNAPRAVIHKKILDAAESRPEVSMEELAETVSGATTEMVENVLDEYGDPAESGDDSSGENPEVNSSSESPDDAMEADQPTLATTDSTDEPTSATDDSTDEQTPATGDSTDEQPSGPRSRPTLEPDDVTEKQLETLREIREYPTATQAKLAENLGVTSATISQRVNGIDGFDWSNRQQLVAELFDLEGSFDGEDAPTEGGDSDAELAGEAVRDGGEADESEARIRRQKASPTDSDPPAPTDSDGAPGREGERGDETADFSEIETQIDESLAGLSEQITQLSHRLETLEATVTDNTSRGAGIPSDPELVHKMLHACLTSEQITEDEELRIVEEMLATDVEPT</sequence>
<evidence type="ECO:0000256" key="1">
    <source>
        <dbReference type="SAM" id="MobiDB-lite"/>
    </source>
</evidence>
<dbReference type="InterPro" id="IPR001387">
    <property type="entry name" value="Cro/C1-type_HTH"/>
</dbReference>
<accession>A0A3N6N650</accession>
<organism evidence="2 3">
    <name type="scientific">Natrarchaeobius chitinivorans</name>
    <dbReference type="NCBI Taxonomy" id="1679083"/>
    <lineage>
        <taxon>Archaea</taxon>
        <taxon>Methanobacteriati</taxon>
        <taxon>Methanobacteriota</taxon>
        <taxon>Stenosarchaea group</taxon>
        <taxon>Halobacteria</taxon>
        <taxon>Halobacteriales</taxon>
        <taxon>Natrialbaceae</taxon>
        <taxon>Natrarchaeobius</taxon>
    </lineage>
</organism>
<feature type="compositionally biased region" description="Polar residues" evidence="1">
    <location>
        <begin position="1"/>
        <end position="15"/>
    </location>
</feature>
<dbReference type="AlphaFoldDB" id="A0A3N6N650"/>
<keyword evidence="3" id="KW-1185">Reference proteome</keyword>
<feature type="compositionally biased region" description="Acidic residues" evidence="1">
    <location>
        <begin position="200"/>
        <end position="219"/>
    </location>
</feature>
<dbReference type="RefSeq" id="WP_124196229.1">
    <property type="nucleotide sequence ID" value="NZ_REGA01000012.1"/>
</dbReference>
<dbReference type="Pfam" id="PF13412">
    <property type="entry name" value="HTH_24"/>
    <property type="match status" value="1"/>
</dbReference>
<feature type="compositionally biased region" description="Acidic residues" evidence="1">
    <location>
        <begin position="56"/>
        <end position="71"/>
    </location>
</feature>
<name>A0A3N6N650_NATCH</name>
<dbReference type="Proteomes" id="UP000282323">
    <property type="component" value="Unassembled WGS sequence"/>
</dbReference>
<dbReference type="OrthoDB" id="170876at2157"/>
<feature type="compositionally biased region" description="Low complexity" evidence="1">
    <location>
        <begin position="72"/>
        <end position="82"/>
    </location>
</feature>
<evidence type="ECO:0000313" key="2">
    <source>
        <dbReference type="EMBL" id="RQG93822.1"/>
    </source>
</evidence>
<feature type="compositionally biased region" description="Polar residues" evidence="1">
    <location>
        <begin position="94"/>
        <end position="121"/>
    </location>
</feature>
<feature type="region of interest" description="Disordered" evidence="1">
    <location>
        <begin position="200"/>
        <end position="274"/>
    </location>
</feature>
<evidence type="ECO:0000313" key="3">
    <source>
        <dbReference type="Proteomes" id="UP000282323"/>
    </source>
</evidence>
<feature type="region of interest" description="Disordered" evidence="1">
    <location>
        <begin position="30"/>
        <end position="143"/>
    </location>
</feature>
<feature type="compositionally biased region" description="Basic and acidic residues" evidence="1">
    <location>
        <begin position="223"/>
        <end position="237"/>
    </location>
</feature>
<dbReference type="CDD" id="cd00093">
    <property type="entry name" value="HTH_XRE"/>
    <property type="match status" value="1"/>
</dbReference>
<proteinExistence type="predicted"/>
<dbReference type="EMBL" id="REGA01000012">
    <property type="protein sequence ID" value="RQG93822.1"/>
    <property type="molecule type" value="Genomic_DNA"/>
</dbReference>
<feature type="region of interest" description="Disordered" evidence="1">
    <location>
        <begin position="1"/>
        <end position="20"/>
    </location>
</feature>
<dbReference type="InterPro" id="IPR036388">
    <property type="entry name" value="WH-like_DNA-bd_sf"/>
</dbReference>